<dbReference type="PANTHER" id="PTHR43567:SF1">
    <property type="entry name" value="FLAVOREDOXIN"/>
    <property type="match status" value="1"/>
</dbReference>
<feature type="domain" description="Flavin reductase like" evidence="4">
    <location>
        <begin position="12"/>
        <end position="157"/>
    </location>
</feature>
<evidence type="ECO:0000259" key="4">
    <source>
        <dbReference type="SMART" id="SM00903"/>
    </source>
</evidence>
<evidence type="ECO:0000256" key="3">
    <source>
        <dbReference type="ARBA" id="ARBA00038054"/>
    </source>
</evidence>
<dbReference type="Gene3D" id="2.30.110.10">
    <property type="entry name" value="Electron Transport, Fmn-binding Protein, Chain A"/>
    <property type="match status" value="1"/>
</dbReference>
<reference evidence="5" key="1">
    <citation type="journal article" date="2015" name="Nature">
        <title>Complex archaea that bridge the gap between prokaryotes and eukaryotes.</title>
        <authorList>
            <person name="Spang A."/>
            <person name="Saw J.H."/>
            <person name="Jorgensen S.L."/>
            <person name="Zaremba-Niedzwiedzka K."/>
            <person name="Martijn J."/>
            <person name="Lind A.E."/>
            <person name="van Eijk R."/>
            <person name="Schleper C."/>
            <person name="Guy L."/>
            <person name="Ettema T.J."/>
        </authorList>
    </citation>
    <scope>NUCLEOTIDE SEQUENCE</scope>
</reference>
<organism evidence="5">
    <name type="scientific">marine sediment metagenome</name>
    <dbReference type="NCBI Taxonomy" id="412755"/>
    <lineage>
        <taxon>unclassified sequences</taxon>
        <taxon>metagenomes</taxon>
        <taxon>ecological metagenomes</taxon>
    </lineage>
</organism>
<dbReference type="InterPro" id="IPR052174">
    <property type="entry name" value="Flavoredoxin"/>
</dbReference>
<accession>A0A0F9BM71</accession>
<dbReference type="InterPro" id="IPR002563">
    <property type="entry name" value="Flavin_Rdtase-like_dom"/>
</dbReference>
<sequence length="196" mass="21952">MRRTLEVTEALRLLNGGPVVLVTTRWREQTDVMPAIWTTPLAHKPPLIGVVAHPSRHTHDMIRFAEQFALNFPARDLMNHAQYFGVVSGREVDKLDLSKLPTFKASKVDAPLIEGCIAHIECGLEDALRLGDHTLFVGRVLAVQAESDSFDETWLVGEPDYRPLHYLGSDRYAVLGERLQAELRTTEEGAIELAET</sequence>
<evidence type="ECO:0000313" key="5">
    <source>
        <dbReference type="EMBL" id="KKL22949.1"/>
    </source>
</evidence>
<comment type="similarity">
    <text evidence="3">Belongs to the flavoredoxin family.</text>
</comment>
<dbReference type="EMBL" id="LAZR01037154">
    <property type="protein sequence ID" value="KKL22949.1"/>
    <property type="molecule type" value="Genomic_DNA"/>
</dbReference>
<dbReference type="PANTHER" id="PTHR43567">
    <property type="entry name" value="FLAVOREDOXIN-RELATED-RELATED"/>
    <property type="match status" value="1"/>
</dbReference>
<comment type="caution">
    <text evidence="5">The sequence shown here is derived from an EMBL/GenBank/DDBJ whole genome shotgun (WGS) entry which is preliminary data.</text>
</comment>
<name>A0A0F9BM71_9ZZZZ</name>
<feature type="non-terminal residue" evidence="5">
    <location>
        <position position="196"/>
    </location>
</feature>
<dbReference type="InterPro" id="IPR012349">
    <property type="entry name" value="Split_barrel_FMN-bd"/>
</dbReference>
<dbReference type="SMART" id="SM00903">
    <property type="entry name" value="Flavin_Reduct"/>
    <property type="match status" value="1"/>
</dbReference>
<comment type="cofactor">
    <cofactor evidence="1">
        <name>FMN</name>
        <dbReference type="ChEBI" id="CHEBI:58210"/>
    </cofactor>
</comment>
<evidence type="ECO:0000256" key="1">
    <source>
        <dbReference type="ARBA" id="ARBA00001917"/>
    </source>
</evidence>
<proteinExistence type="inferred from homology"/>
<keyword evidence="2" id="KW-0285">Flavoprotein</keyword>
<gene>
    <name evidence="5" type="ORF">LCGC14_2430270</name>
</gene>
<evidence type="ECO:0000256" key="2">
    <source>
        <dbReference type="ARBA" id="ARBA00022630"/>
    </source>
</evidence>
<dbReference type="GO" id="GO:0010181">
    <property type="term" value="F:FMN binding"/>
    <property type="evidence" value="ECO:0007669"/>
    <property type="project" value="InterPro"/>
</dbReference>
<dbReference type="Pfam" id="PF01613">
    <property type="entry name" value="Flavin_Reduct"/>
    <property type="match status" value="1"/>
</dbReference>
<protein>
    <recommendedName>
        <fullName evidence="4">Flavin reductase like domain-containing protein</fullName>
    </recommendedName>
</protein>
<dbReference type="AlphaFoldDB" id="A0A0F9BM71"/>
<dbReference type="SUPFAM" id="SSF50475">
    <property type="entry name" value="FMN-binding split barrel"/>
    <property type="match status" value="1"/>
</dbReference>